<proteinExistence type="predicted"/>
<evidence type="ECO:0000313" key="4">
    <source>
        <dbReference type="EMBL" id="SLN14770.1"/>
    </source>
</evidence>
<protein>
    <submittedName>
        <fullName evidence="4">Long-chain-fatty-acid--CoA ligase FadD15</fullName>
        <ecNumber evidence="4">6.2.1.3</ecNumber>
    </submittedName>
</protein>
<reference evidence="4 5" key="1">
    <citation type="submission" date="2017-03" db="EMBL/GenBank/DDBJ databases">
        <authorList>
            <person name="Afonso C.L."/>
            <person name="Miller P.J."/>
            <person name="Scott M.A."/>
            <person name="Spackman E."/>
            <person name="Goraichik I."/>
            <person name="Dimitrov K.M."/>
            <person name="Suarez D.L."/>
            <person name="Swayne D.E."/>
        </authorList>
    </citation>
    <scope>NUCLEOTIDE SEQUENCE [LARGE SCALE GENOMIC DNA]</scope>
    <source>
        <strain evidence="4 5">CECT 7691</strain>
    </source>
</reference>
<keyword evidence="2" id="KW-0067">ATP-binding</keyword>
<dbReference type="EMBL" id="FWFR01000001">
    <property type="protein sequence ID" value="SLN14770.1"/>
    <property type="molecule type" value="Genomic_DNA"/>
</dbReference>
<gene>
    <name evidence="4" type="ORF">OCH7691_00286</name>
</gene>
<dbReference type="EC" id="6.2.1.3" evidence="4"/>
<organism evidence="4 5">
    <name type="scientific">Oceanibacterium hippocampi</name>
    <dbReference type="NCBI Taxonomy" id="745714"/>
    <lineage>
        <taxon>Bacteria</taxon>
        <taxon>Pseudomonadati</taxon>
        <taxon>Pseudomonadota</taxon>
        <taxon>Alphaproteobacteria</taxon>
        <taxon>Sneathiellales</taxon>
        <taxon>Sneathiellaceae</taxon>
        <taxon>Oceanibacterium</taxon>
    </lineage>
</organism>
<dbReference type="RefSeq" id="WP_085881643.1">
    <property type="nucleotide sequence ID" value="NZ_FWFR01000001.1"/>
</dbReference>
<dbReference type="GO" id="GO:0005524">
    <property type="term" value="F:ATP binding"/>
    <property type="evidence" value="ECO:0007669"/>
    <property type="project" value="UniProtKB-KW"/>
</dbReference>
<feature type="domain" description="AMP-dependent synthetase/ligase" evidence="3">
    <location>
        <begin position="20"/>
        <end position="437"/>
    </location>
</feature>
<dbReference type="InterPro" id="IPR020845">
    <property type="entry name" value="AMP-binding_CS"/>
</dbReference>
<evidence type="ECO:0000313" key="5">
    <source>
        <dbReference type="Proteomes" id="UP000193200"/>
    </source>
</evidence>
<evidence type="ECO:0000256" key="2">
    <source>
        <dbReference type="ARBA" id="ARBA00022840"/>
    </source>
</evidence>
<dbReference type="SUPFAM" id="SSF56801">
    <property type="entry name" value="Acetyl-CoA synthetase-like"/>
    <property type="match status" value="1"/>
</dbReference>
<dbReference type="Proteomes" id="UP000193200">
    <property type="component" value="Unassembled WGS sequence"/>
</dbReference>
<name>A0A1Y5RDD1_9PROT</name>
<dbReference type="InParanoid" id="A0A1Y5RDD1"/>
<dbReference type="Pfam" id="PF00501">
    <property type="entry name" value="AMP-binding"/>
    <property type="match status" value="1"/>
</dbReference>
<evidence type="ECO:0000256" key="1">
    <source>
        <dbReference type="ARBA" id="ARBA00022741"/>
    </source>
</evidence>
<dbReference type="Gene3D" id="3.40.50.12780">
    <property type="entry name" value="N-terminal domain of ligase-like"/>
    <property type="match status" value="1"/>
</dbReference>
<dbReference type="InterPro" id="IPR000873">
    <property type="entry name" value="AMP-dep_synth/lig_dom"/>
</dbReference>
<keyword evidence="4" id="KW-0436">Ligase</keyword>
<dbReference type="OrthoDB" id="9803968at2"/>
<dbReference type="InterPro" id="IPR042099">
    <property type="entry name" value="ANL_N_sf"/>
</dbReference>
<keyword evidence="1" id="KW-0547">Nucleotide-binding</keyword>
<evidence type="ECO:0000259" key="3">
    <source>
        <dbReference type="Pfam" id="PF00501"/>
    </source>
</evidence>
<dbReference type="GO" id="GO:0004467">
    <property type="term" value="F:long-chain fatty acid-CoA ligase activity"/>
    <property type="evidence" value="ECO:0007669"/>
    <property type="project" value="UniProtKB-EC"/>
</dbReference>
<dbReference type="AlphaFoldDB" id="A0A1Y5RDD1"/>
<dbReference type="GO" id="GO:0016020">
    <property type="term" value="C:membrane"/>
    <property type="evidence" value="ECO:0007669"/>
    <property type="project" value="TreeGrafter"/>
</dbReference>
<sequence length="660" mass="73524">MSNVQDSLRRQDTFAKLLLHNAGTFGSRPAYREKEFGIWQCWTWAEVADNVRNLACGLADIGIRRGDKVAIVGSNRPHLYWSFTAIQAIGAVPVPIYQDGIAEEVRFVLDHAEVVCAIVEDQEQTDKLLDVRESVPSLRQIVYEDDRGMRHYEQEFLHKFRDLQERGRAHDKAHPDFYPGEVAKGSGDDIAVIAYTSGTTGRPKGVVLKCGSLIEVGRASVGFEGLTEREDILSYLPMAWVGDHLFSFVQAYTAGYTVNCPESADTVMTDLKEIGPTYFFAPPSIFENILTHMMIRIEDASAIKRRLFHYYMDVAKKVGTPLLEGLPVGLFDRLNYGLGKLLIYGPLKNTLGFSRIRVAYTAGAPMGPETFRFYRSLGINLKQLYGQTESAAYVCIQKDGDVRPDTVGPAAPGCEVRIDEASGEVLVKSPGLFAGYFKNDEATAETLGADGWLHTGDAGIMTDEGHLKVIDRAKDVGKLNDGTLFAPQYLENKLKFYPFIREAVCHGSGRDMVTAFINIDMEAVGNWAERNDLNYASYAELAAKPEIYALIRSNIEEVNRGLAIDSELAGSQIHRFLLLHKELDADDGELTRTRKVRRRVIAERYGSLIEGLYSDADHAAIEVRITYEDGRETMMNADLRIEEAETFPPQSAAEPLRMAS</sequence>
<dbReference type="PANTHER" id="PTHR43272:SF33">
    <property type="entry name" value="AMP-BINDING DOMAIN-CONTAINING PROTEIN-RELATED"/>
    <property type="match status" value="1"/>
</dbReference>
<accession>A0A1Y5RDD1</accession>
<dbReference type="PANTHER" id="PTHR43272">
    <property type="entry name" value="LONG-CHAIN-FATTY-ACID--COA LIGASE"/>
    <property type="match status" value="1"/>
</dbReference>
<dbReference type="PROSITE" id="PS00455">
    <property type="entry name" value="AMP_BINDING"/>
    <property type="match status" value="1"/>
</dbReference>
<keyword evidence="5" id="KW-1185">Reference proteome</keyword>